<evidence type="ECO:0000256" key="4">
    <source>
        <dbReference type="ARBA" id="ARBA00022670"/>
    </source>
</evidence>
<dbReference type="GO" id="GO:0008235">
    <property type="term" value="F:metalloexopeptidase activity"/>
    <property type="evidence" value="ECO:0007669"/>
    <property type="project" value="InterPro"/>
</dbReference>
<dbReference type="CDD" id="cd03875">
    <property type="entry name" value="M28_Fxna_like"/>
    <property type="match status" value="1"/>
</dbReference>
<dbReference type="GO" id="GO:0006508">
    <property type="term" value="P:proteolysis"/>
    <property type="evidence" value="ECO:0007669"/>
    <property type="project" value="UniProtKB-KW"/>
</dbReference>
<keyword evidence="19" id="KW-1185">Reference proteome</keyword>
<dbReference type="STRING" id="92696.A0A4R0RT18"/>
<evidence type="ECO:0000256" key="10">
    <source>
        <dbReference type="ARBA" id="ARBA00022989"/>
    </source>
</evidence>
<dbReference type="PANTHER" id="PTHR12147:SF22">
    <property type="entry name" value="ENDOPLASMIC RETICULUM METALLOPEPTIDASE 1"/>
    <property type="match status" value="1"/>
</dbReference>
<reference evidence="18 19" key="1">
    <citation type="submission" date="2018-11" db="EMBL/GenBank/DDBJ databases">
        <title>Genome assembly of Steccherinum ochraceum LE-BIN_3174, the white-rot fungus of the Steccherinaceae family (The Residual Polyporoid clade, Polyporales, Basidiomycota).</title>
        <authorList>
            <person name="Fedorova T.V."/>
            <person name="Glazunova O.A."/>
            <person name="Landesman E.O."/>
            <person name="Moiseenko K.V."/>
            <person name="Psurtseva N.V."/>
            <person name="Savinova O.S."/>
            <person name="Shakhova N.V."/>
            <person name="Tyazhelova T.V."/>
            <person name="Vasina D.V."/>
        </authorList>
    </citation>
    <scope>NUCLEOTIDE SEQUENCE [LARGE SCALE GENOMIC DNA]</scope>
    <source>
        <strain evidence="18 19">LE-BIN_3174</strain>
    </source>
</reference>
<dbReference type="EC" id="3.4.-.-" evidence="14"/>
<dbReference type="FunFam" id="3.40.630.10:FF:000008">
    <property type="entry name" value="Endoplasmic reticulum metallopeptidase 1"/>
    <property type="match status" value="1"/>
</dbReference>
<evidence type="ECO:0000259" key="17">
    <source>
        <dbReference type="Pfam" id="PF22249"/>
    </source>
</evidence>
<accession>A0A4R0RT18</accession>
<dbReference type="InterPro" id="IPR007484">
    <property type="entry name" value="Peptidase_M28"/>
</dbReference>
<evidence type="ECO:0000256" key="2">
    <source>
        <dbReference type="ARBA" id="ARBA00004477"/>
    </source>
</evidence>
<keyword evidence="11" id="KW-0482">Metalloprotease</keyword>
<name>A0A4R0RT18_9APHY</name>
<evidence type="ECO:0000256" key="3">
    <source>
        <dbReference type="ARBA" id="ARBA00010918"/>
    </source>
</evidence>
<dbReference type="InterPro" id="IPR048024">
    <property type="entry name" value="Fxna-like_M28_dom"/>
</dbReference>
<dbReference type="GO" id="GO:0046872">
    <property type="term" value="F:metal ion binding"/>
    <property type="evidence" value="ECO:0007669"/>
    <property type="project" value="UniProtKB-KW"/>
</dbReference>
<dbReference type="Pfam" id="PF04389">
    <property type="entry name" value="Peptidase_M28"/>
    <property type="match status" value="1"/>
</dbReference>
<evidence type="ECO:0000313" key="18">
    <source>
        <dbReference type="EMBL" id="TCD69495.1"/>
    </source>
</evidence>
<dbReference type="GO" id="GO:0005789">
    <property type="term" value="C:endoplasmic reticulum membrane"/>
    <property type="evidence" value="ECO:0007669"/>
    <property type="project" value="UniProtKB-SubCell"/>
</dbReference>
<evidence type="ECO:0000256" key="11">
    <source>
        <dbReference type="ARBA" id="ARBA00023049"/>
    </source>
</evidence>
<feature type="transmembrane region" description="Helical" evidence="15">
    <location>
        <begin position="367"/>
        <end position="391"/>
    </location>
</feature>
<proteinExistence type="inferred from homology"/>
<dbReference type="Proteomes" id="UP000292702">
    <property type="component" value="Unassembled WGS sequence"/>
</dbReference>
<evidence type="ECO:0000256" key="8">
    <source>
        <dbReference type="ARBA" id="ARBA00022824"/>
    </source>
</evidence>
<evidence type="ECO:0000259" key="16">
    <source>
        <dbReference type="Pfam" id="PF04389"/>
    </source>
</evidence>
<evidence type="ECO:0000256" key="15">
    <source>
        <dbReference type="SAM" id="Phobius"/>
    </source>
</evidence>
<gene>
    <name evidence="18" type="ORF">EIP91_007425</name>
</gene>
<evidence type="ECO:0000313" key="19">
    <source>
        <dbReference type="Proteomes" id="UP000292702"/>
    </source>
</evidence>
<feature type="transmembrane region" description="Helical" evidence="15">
    <location>
        <begin position="477"/>
        <end position="510"/>
    </location>
</feature>
<feature type="transmembrane region" description="Helical" evidence="15">
    <location>
        <begin position="439"/>
        <end position="465"/>
    </location>
</feature>
<feature type="domain" description="Peptidase M28" evidence="16">
    <location>
        <begin position="142"/>
        <end position="335"/>
    </location>
</feature>
<keyword evidence="8" id="KW-0256">Endoplasmic reticulum</keyword>
<evidence type="ECO:0000256" key="13">
    <source>
        <dbReference type="ARBA" id="ARBA00023180"/>
    </source>
</evidence>
<comment type="subcellular location">
    <subcellularLocation>
        <location evidence="2">Endoplasmic reticulum membrane</location>
        <topology evidence="2">Multi-pass membrane protein</topology>
    </subcellularLocation>
</comment>
<dbReference type="SUPFAM" id="SSF53187">
    <property type="entry name" value="Zn-dependent exopeptidases"/>
    <property type="match status" value="1"/>
</dbReference>
<keyword evidence="12 15" id="KW-0472">Membrane</keyword>
<keyword evidence="7 14" id="KW-0378">Hydrolase</keyword>
<feature type="transmembrane region" description="Helical" evidence="15">
    <location>
        <begin position="564"/>
        <end position="585"/>
    </location>
</feature>
<evidence type="ECO:0000256" key="5">
    <source>
        <dbReference type="ARBA" id="ARBA00022692"/>
    </source>
</evidence>
<feature type="transmembrane region" description="Helical" evidence="15">
    <location>
        <begin position="412"/>
        <end position="433"/>
    </location>
</feature>
<dbReference type="EMBL" id="RWJN01000040">
    <property type="protein sequence ID" value="TCD69495.1"/>
    <property type="molecule type" value="Genomic_DNA"/>
</dbReference>
<comment type="similarity">
    <text evidence="3 14">Belongs to the peptidase M28 family.</text>
</comment>
<dbReference type="InterPro" id="IPR053974">
    <property type="entry name" value="ERMP1_1-A_TM"/>
</dbReference>
<sequence>MSSPVKSSPRWGPVRSLLCISPLLVVVPLYALRSYYVLPPPITELVNPITSLPQISESQILAHARYLSEDIGYRTVGTREHALGDAWMVQQAEELQRQCEEIVKAYPRRRLQCETWRQEGSGSHRFDILQKRLYKTYRDLSNIIVRVSDGTDVGKEHAVLVNSHVDSTLPSPGAADDALSVGVMLECLRVLINTPDWEPTYSIIFLFNNAEESLQDGSHLYSTQHHTAKTVRAAINLEAAGTTGPELLFQATSEEMIQAYSHVPRPHGTIVANDVFSSGVIMSDTDFRQFELYLNVTGLDMAIVGNSYLYHTRLDLVENIEPGVAQHMAENTLALLQYLASSESPLPTLTAGYTKPTTVFFYAFHYFFVYSFSTAKVLYTLLFGASIVLVNATARKGAGVISQNLKGLGAHLLGLLGAVVGANVAAFLMTGVLHRGMSWFAVELSCLLLYGPAAVTGALVSQLLVGRVHEHSMFTSLLLLYSTTACAIQFLGVGSAAVFFLLGLPLFIALALNPFIKADEGISLWTYAIGLFVPLNIGSEMIFNTLDVFVPLTGRMGGDAPGDYIIASIVAFTGSITLPLLLPFIHRFPRILGRAILLSSILSTVAIAVFCTREPFDKMHPKRLYVMHMENITSSEQHLHIAAADSAPGFHELAHDLAKEFSLPGDAPSPVIMDDWNGDWDTIYPLSHFITPYKLELPLKPEYMNAPDHTFSVTAINDTIDAKAGTRSFTLIVNHPGIIWTAIAFDAHVISWPLDDNPPDEYARHHIKEGSFYGHDVWTADFVVKLPPTPAPQHQIKVNFVGVHEKAMWPGKAREKAGGGRAMALLESVDEWLRTEKGDVFDVMLLGCVGGVVWV</sequence>
<dbReference type="Pfam" id="PF22249">
    <property type="entry name" value="ERMP1-TM"/>
    <property type="match status" value="1"/>
</dbReference>
<keyword evidence="4 14" id="KW-0645">Protease</keyword>
<evidence type="ECO:0000256" key="6">
    <source>
        <dbReference type="ARBA" id="ARBA00022723"/>
    </source>
</evidence>
<evidence type="ECO:0000256" key="1">
    <source>
        <dbReference type="ARBA" id="ARBA00001947"/>
    </source>
</evidence>
<evidence type="ECO:0000256" key="14">
    <source>
        <dbReference type="RuleBase" id="RU361240"/>
    </source>
</evidence>
<keyword evidence="10 15" id="KW-1133">Transmembrane helix</keyword>
<evidence type="ECO:0000256" key="12">
    <source>
        <dbReference type="ARBA" id="ARBA00023136"/>
    </source>
</evidence>
<keyword evidence="13" id="KW-0325">Glycoprotein</keyword>
<keyword evidence="5 15" id="KW-0812">Transmembrane</keyword>
<organism evidence="18 19">
    <name type="scientific">Steccherinum ochraceum</name>
    <dbReference type="NCBI Taxonomy" id="92696"/>
    <lineage>
        <taxon>Eukaryota</taxon>
        <taxon>Fungi</taxon>
        <taxon>Dikarya</taxon>
        <taxon>Basidiomycota</taxon>
        <taxon>Agaricomycotina</taxon>
        <taxon>Agaricomycetes</taxon>
        <taxon>Polyporales</taxon>
        <taxon>Steccherinaceae</taxon>
        <taxon>Steccherinum</taxon>
    </lineage>
</organism>
<comment type="cofactor">
    <cofactor evidence="1">
        <name>Zn(2+)</name>
        <dbReference type="ChEBI" id="CHEBI:29105"/>
    </cofactor>
</comment>
<feature type="transmembrane region" description="Helical" evidence="15">
    <location>
        <begin position="591"/>
        <end position="612"/>
    </location>
</feature>
<dbReference type="Gene3D" id="3.40.630.10">
    <property type="entry name" value="Zn peptidases"/>
    <property type="match status" value="1"/>
</dbReference>
<evidence type="ECO:0000256" key="7">
    <source>
        <dbReference type="ARBA" id="ARBA00022801"/>
    </source>
</evidence>
<feature type="domain" description="Endoplasmic reticulum metallopeptidase 1/1-A TM" evidence="17">
    <location>
        <begin position="407"/>
        <end position="603"/>
    </location>
</feature>
<feature type="transmembrane region" description="Helical" evidence="15">
    <location>
        <begin position="522"/>
        <end position="543"/>
    </location>
</feature>
<protein>
    <recommendedName>
        <fullName evidence="14">Peptide hydrolase</fullName>
        <ecNumber evidence="14">3.4.-.-</ecNumber>
    </recommendedName>
</protein>
<keyword evidence="6 14" id="KW-0479">Metal-binding</keyword>
<evidence type="ECO:0000256" key="9">
    <source>
        <dbReference type="ARBA" id="ARBA00022833"/>
    </source>
</evidence>
<comment type="caution">
    <text evidence="18">The sequence shown here is derived from an EMBL/GenBank/DDBJ whole genome shotgun (WGS) entry which is preliminary data.</text>
</comment>
<dbReference type="OrthoDB" id="76293at2759"/>
<dbReference type="AlphaFoldDB" id="A0A4R0RT18"/>
<keyword evidence="9 14" id="KW-0862">Zinc</keyword>
<dbReference type="InterPro" id="IPR045175">
    <property type="entry name" value="M28_fam"/>
</dbReference>
<dbReference type="PANTHER" id="PTHR12147">
    <property type="entry name" value="METALLOPEPTIDASE M28 FAMILY MEMBER"/>
    <property type="match status" value="1"/>
</dbReference>